<dbReference type="GO" id="GO:0006508">
    <property type="term" value="P:proteolysis"/>
    <property type="evidence" value="ECO:0007669"/>
    <property type="project" value="UniProtKB-KW"/>
</dbReference>
<sequence length="224" mass="26087">MFLFFFLGLYNNLINLLPEEIHARIYLGLNLLILFILFAYSHKYLKLNIRELGYDTKYILSSLGIGFFFSIVIILLFVFALRLLPRIGITIKKPFVDIGSSGELFYRLLLRIPFGTAFFEENLFRGIFYGYLVRRYSTKRVFFITSLFFAIWHIVPAMEVVTSNFQITLHFAGIGLWLFLVIGAFLAGLFFTLLRFWGKSIIGCIIAHSLINDLALLVIYFLWK</sequence>
<feature type="transmembrane region" description="Helical" evidence="1">
    <location>
        <begin position="21"/>
        <end position="40"/>
    </location>
</feature>
<name>A0A7C4XVF3_UNCW3</name>
<keyword evidence="3" id="KW-0645">Protease</keyword>
<dbReference type="Pfam" id="PF02517">
    <property type="entry name" value="Rce1-like"/>
    <property type="match status" value="1"/>
</dbReference>
<keyword evidence="1" id="KW-0812">Transmembrane</keyword>
<keyword evidence="3" id="KW-0482">Metalloprotease</keyword>
<protein>
    <submittedName>
        <fullName evidence="3">CPBP family intramembrane metalloprotease</fullName>
    </submittedName>
</protein>
<dbReference type="GO" id="GO:0008237">
    <property type="term" value="F:metallopeptidase activity"/>
    <property type="evidence" value="ECO:0007669"/>
    <property type="project" value="UniProtKB-KW"/>
</dbReference>
<dbReference type="EMBL" id="DTGZ01000138">
    <property type="protein sequence ID" value="HGV98139.1"/>
    <property type="molecule type" value="Genomic_DNA"/>
</dbReference>
<reference evidence="3" key="1">
    <citation type="journal article" date="2020" name="mSystems">
        <title>Genome- and Community-Level Interaction Insights into Carbon Utilization and Element Cycling Functions of Hydrothermarchaeota in Hydrothermal Sediment.</title>
        <authorList>
            <person name="Zhou Z."/>
            <person name="Liu Y."/>
            <person name="Xu W."/>
            <person name="Pan J."/>
            <person name="Luo Z.H."/>
            <person name="Li M."/>
        </authorList>
    </citation>
    <scope>NUCLEOTIDE SEQUENCE [LARGE SCALE GENOMIC DNA]</scope>
    <source>
        <strain evidence="3">SpSt-774</strain>
    </source>
</reference>
<comment type="caution">
    <text evidence="3">The sequence shown here is derived from an EMBL/GenBank/DDBJ whole genome shotgun (WGS) entry which is preliminary data.</text>
</comment>
<gene>
    <name evidence="3" type="ORF">ENV60_07580</name>
</gene>
<accession>A0A7C4XVF3</accession>
<evidence type="ECO:0000313" key="3">
    <source>
        <dbReference type="EMBL" id="HGV98139.1"/>
    </source>
</evidence>
<dbReference type="InterPro" id="IPR003675">
    <property type="entry name" value="Rce1/LyrA-like_dom"/>
</dbReference>
<dbReference type="GO" id="GO:0080120">
    <property type="term" value="P:CAAX-box protein maturation"/>
    <property type="evidence" value="ECO:0007669"/>
    <property type="project" value="UniProtKB-ARBA"/>
</dbReference>
<keyword evidence="1" id="KW-0472">Membrane</keyword>
<feature type="transmembrane region" description="Helical" evidence="1">
    <location>
        <begin position="60"/>
        <end position="84"/>
    </location>
</feature>
<organism evidence="3">
    <name type="scientific">candidate division WOR-3 bacterium</name>
    <dbReference type="NCBI Taxonomy" id="2052148"/>
    <lineage>
        <taxon>Bacteria</taxon>
        <taxon>Bacteria division WOR-3</taxon>
    </lineage>
</organism>
<feature type="transmembrane region" description="Helical" evidence="1">
    <location>
        <begin position="167"/>
        <end position="194"/>
    </location>
</feature>
<feature type="transmembrane region" description="Helical" evidence="1">
    <location>
        <begin position="201"/>
        <end position="223"/>
    </location>
</feature>
<evidence type="ECO:0000259" key="2">
    <source>
        <dbReference type="Pfam" id="PF02517"/>
    </source>
</evidence>
<keyword evidence="3" id="KW-0378">Hydrolase</keyword>
<evidence type="ECO:0000256" key="1">
    <source>
        <dbReference type="SAM" id="Phobius"/>
    </source>
</evidence>
<keyword evidence="1" id="KW-1133">Transmembrane helix</keyword>
<dbReference type="AlphaFoldDB" id="A0A7C4XVF3"/>
<feature type="transmembrane region" description="Helical" evidence="1">
    <location>
        <begin position="141"/>
        <end position="161"/>
    </location>
</feature>
<feature type="domain" description="CAAX prenyl protease 2/Lysostaphin resistance protein A-like" evidence="2">
    <location>
        <begin position="108"/>
        <end position="212"/>
    </location>
</feature>
<dbReference type="GO" id="GO:0004175">
    <property type="term" value="F:endopeptidase activity"/>
    <property type="evidence" value="ECO:0007669"/>
    <property type="project" value="UniProtKB-ARBA"/>
</dbReference>
<proteinExistence type="predicted"/>